<accession>A8ARP0</accession>
<dbReference type="AlphaFoldDB" id="A8ARP0"/>
<dbReference type="EMBL" id="CP000822">
    <property type="protein sequence ID" value="ABV16153.1"/>
    <property type="molecule type" value="Genomic_DNA"/>
</dbReference>
<gene>
    <name evidence="1" type="ordered locus">CKO_05110</name>
</gene>
<reference evidence="1 2" key="1">
    <citation type="submission" date="2007-08" db="EMBL/GenBank/DDBJ databases">
        <authorList>
            <consortium name="The Citrobacter koseri Genome Sequencing Project"/>
            <person name="McClelland M."/>
            <person name="Sanderson E.K."/>
            <person name="Porwollik S."/>
            <person name="Spieth J."/>
            <person name="Clifton W.S."/>
            <person name="Latreille P."/>
            <person name="Courtney L."/>
            <person name="Wang C."/>
            <person name="Pepin K."/>
            <person name="Bhonagiri V."/>
            <person name="Nash W."/>
            <person name="Johnson M."/>
            <person name="Thiruvilangam P."/>
            <person name="Wilson R."/>
        </authorList>
    </citation>
    <scope>NUCLEOTIDE SEQUENCE [LARGE SCALE GENOMIC DNA]</scope>
    <source>
        <strain evidence="2">ATCC BAA-895 / CDC 4225-83 / SGSC4696</strain>
    </source>
</reference>
<protein>
    <submittedName>
        <fullName evidence="1">Uncharacterized protein</fullName>
    </submittedName>
</protein>
<proteinExistence type="predicted"/>
<dbReference type="Proteomes" id="UP000008148">
    <property type="component" value="Chromosome"/>
</dbReference>
<evidence type="ECO:0000313" key="1">
    <source>
        <dbReference type="EMBL" id="ABV16153.1"/>
    </source>
</evidence>
<organism evidence="1 2">
    <name type="scientific">Citrobacter koseri (strain ATCC BAA-895 / CDC 4225-83 / SGSC4696)</name>
    <dbReference type="NCBI Taxonomy" id="290338"/>
    <lineage>
        <taxon>Bacteria</taxon>
        <taxon>Pseudomonadati</taxon>
        <taxon>Pseudomonadota</taxon>
        <taxon>Gammaproteobacteria</taxon>
        <taxon>Enterobacterales</taxon>
        <taxon>Enterobacteriaceae</taxon>
        <taxon>Citrobacter</taxon>
    </lineage>
</organism>
<dbReference type="HOGENOM" id="CLU_2895887_0_0_6"/>
<dbReference type="KEGG" id="cko:CKO_05110"/>
<evidence type="ECO:0000313" key="2">
    <source>
        <dbReference type="Proteomes" id="UP000008148"/>
    </source>
</evidence>
<name>A8ARP0_CITK8</name>
<keyword evidence="2" id="KW-1185">Reference proteome</keyword>
<sequence length="62" mass="7129">MILSDQMVKANDCIYKFYKRSRAGVIRRWNNARFRASSVQSGRLPVADNVRECDGRCVEHPG</sequence>